<evidence type="ECO:0000256" key="3">
    <source>
        <dbReference type="ARBA" id="ARBA00022448"/>
    </source>
</evidence>
<dbReference type="Gene3D" id="2.40.50.100">
    <property type="match status" value="1"/>
</dbReference>
<keyword evidence="7 9" id="KW-1133">Transmembrane helix</keyword>
<feature type="domain" description="AprE-like beta-barrel" evidence="11">
    <location>
        <begin position="334"/>
        <end position="422"/>
    </location>
</feature>
<dbReference type="InterPro" id="IPR058982">
    <property type="entry name" value="Beta-barrel_AprE"/>
</dbReference>
<evidence type="ECO:0000256" key="4">
    <source>
        <dbReference type="ARBA" id="ARBA00022475"/>
    </source>
</evidence>
<dbReference type="EMBL" id="JBHUHX010000047">
    <property type="protein sequence ID" value="MFD2113219.1"/>
    <property type="molecule type" value="Genomic_DNA"/>
</dbReference>
<comment type="similarity">
    <text evidence="2 9">Belongs to the membrane fusion protein (MFP) (TC 8.A.1) family.</text>
</comment>
<keyword evidence="3 9" id="KW-0813">Transport</keyword>
<name>A0ABW4YC58_9GAMM</name>
<evidence type="ECO:0000259" key="10">
    <source>
        <dbReference type="Pfam" id="PF25994"/>
    </source>
</evidence>
<dbReference type="Gene3D" id="2.40.30.170">
    <property type="match status" value="1"/>
</dbReference>
<sequence length="445" mass="49102">MDITVVPHEVEGRSGDHVRTSDRPERIAGLLLIVALFGGFGVWSVLAPIDSAAVAPGVLAAESARKTIRHLDGGVVSEILVREGDRVAKGDVLVRLDDTEASAQLEIVRGQYLSARAQEARLLAERDDLPEITFPDELIKAEGDSRIREALTGERRVFVARKSALLGEQEVLLQRTDQLQEQIRGLESLVSTKTKRIQLYQEEIEGLKKLFSKGLGDKSRLREYERLSAEIEGERGQHQADIAGARMRIGETNIQIAQLKRKFTSDVVTELRDVETKISDLRERMRALGQTLERTVIRAPVAGAVVASSVHTVGGVLRPGDHVLDIVPEDDSVIVEAKVQPTDVDRVSPGLEADLRLSAFNARTTPVVQGRVLTVSADSLVDEATRRPYYLARIKVTSEGMAKLKGRVLQPGMPVEAMIKTGERTFFEYLSRPVTDRLAQAFKEE</sequence>
<gene>
    <name evidence="12" type="ORF">ACFSJC_15320</name>
</gene>
<keyword evidence="13" id="KW-1185">Reference proteome</keyword>
<organism evidence="12 13">
    <name type="scientific">Thiorhodococcus fuscus</name>
    <dbReference type="NCBI Taxonomy" id="527200"/>
    <lineage>
        <taxon>Bacteria</taxon>
        <taxon>Pseudomonadati</taxon>
        <taxon>Pseudomonadota</taxon>
        <taxon>Gammaproteobacteria</taxon>
        <taxon>Chromatiales</taxon>
        <taxon>Chromatiaceae</taxon>
        <taxon>Thiorhodococcus</taxon>
    </lineage>
</organism>
<feature type="domain" description="AprE-like long alpha-helical hairpin" evidence="10">
    <location>
        <begin position="101"/>
        <end position="289"/>
    </location>
</feature>
<dbReference type="Proteomes" id="UP001597337">
    <property type="component" value="Unassembled WGS sequence"/>
</dbReference>
<evidence type="ECO:0000256" key="8">
    <source>
        <dbReference type="ARBA" id="ARBA00023136"/>
    </source>
</evidence>
<dbReference type="PANTHER" id="PTHR30386:SF17">
    <property type="entry name" value="ALKALINE PROTEASE SECRETION PROTEIN APRE"/>
    <property type="match status" value="1"/>
</dbReference>
<dbReference type="NCBIfam" id="TIGR01843">
    <property type="entry name" value="type_I_hlyD"/>
    <property type="match status" value="1"/>
</dbReference>
<dbReference type="Pfam" id="PF25994">
    <property type="entry name" value="HH_AprE"/>
    <property type="match status" value="1"/>
</dbReference>
<comment type="subcellular location">
    <subcellularLocation>
        <location evidence="1 9">Cell inner membrane</location>
        <topology evidence="1 9">Single-pass membrane protein</topology>
    </subcellularLocation>
</comment>
<dbReference type="InterPro" id="IPR058781">
    <property type="entry name" value="HH_AprE-like"/>
</dbReference>
<evidence type="ECO:0000256" key="6">
    <source>
        <dbReference type="ARBA" id="ARBA00022692"/>
    </source>
</evidence>
<comment type="caution">
    <text evidence="12">The sequence shown here is derived from an EMBL/GenBank/DDBJ whole genome shotgun (WGS) entry which is preliminary data.</text>
</comment>
<protein>
    <recommendedName>
        <fullName evidence="9">Membrane fusion protein (MFP) family protein</fullName>
    </recommendedName>
</protein>
<reference evidence="13" key="1">
    <citation type="journal article" date="2019" name="Int. J. Syst. Evol. Microbiol.">
        <title>The Global Catalogue of Microorganisms (GCM) 10K type strain sequencing project: providing services to taxonomists for standard genome sequencing and annotation.</title>
        <authorList>
            <consortium name="The Broad Institute Genomics Platform"/>
            <consortium name="The Broad Institute Genome Sequencing Center for Infectious Disease"/>
            <person name="Wu L."/>
            <person name="Ma J."/>
        </authorList>
    </citation>
    <scope>NUCLEOTIDE SEQUENCE [LARGE SCALE GENOMIC DNA]</scope>
    <source>
        <strain evidence="13">KACC 12597</strain>
    </source>
</reference>
<evidence type="ECO:0000256" key="1">
    <source>
        <dbReference type="ARBA" id="ARBA00004377"/>
    </source>
</evidence>
<evidence type="ECO:0000256" key="2">
    <source>
        <dbReference type="ARBA" id="ARBA00009477"/>
    </source>
</evidence>
<evidence type="ECO:0000313" key="12">
    <source>
        <dbReference type="EMBL" id="MFD2113219.1"/>
    </source>
</evidence>
<dbReference type="InterPro" id="IPR010129">
    <property type="entry name" value="T1SS_HlyD"/>
</dbReference>
<evidence type="ECO:0000259" key="11">
    <source>
        <dbReference type="Pfam" id="PF26002"/>
    </source>
</evidence>
<evidence type="ECO:0000256" key="5">
    <source>
        <dbReference type="ARBA" id="ARBA00022519"/>
    </source>
</evidence>
<dbReference type="InterPro" id="IPR050739">
    <property type="entry name" value="MFP"/>
</dbReference>
<dbReference type="Pfam" id="PF26002">
    <property type="entry name" value="Beta-barrel_AprE"/>
    <property type="match status" value="1"/>
</dbReference>
<keyword evidence="6 9" id="KW-0812">Transmembrane</keyword>
<dbReference type="PRINTS" id="PR01490">
    <property type="entry name" value="RTXTOXIND"/>
</dbReference>
<keyword evidence="8 9" id="KW-0472">Membrane</keyword>
<evidence type="ECO:0000256" key="9">
    <source>
        <dbReference type="RuleBase" id="RU365093"/>
    </source>
</evidence>
<dbReference type="PANTHER" id="PTHR30386">
    <property type="entry name" value="MEMBRANE FUSION SUBUNIT OF EMRAB-TOLC MULTIDRUG EFFLUX PUMP"/>
    <property type="match status" value="1"/>
</dbReference>
<evidence type="ECO:0000313" key="13">
    <source>
        <dbReference type="Proteomes" id="UP001597337"/>
    </source>
</evidence>
<dbReference type="RefSeq" id="WP_386027941.1">
    <property type="nucleotide sequence ID" value="NZ_JBHUHX010000047.1"/>
</dbReference>
<dbReference type="SUPFAM" id="SSF111369">
    <property type="entry name" value="HlyD-like secretion proteins"/>
    <property type="match status" value="1"/>
</dbReference>
<accession>A0ABW4YC58</accession>
<keyword evidence="4 9" id="KW-1003">Cell membrane</keyword>
<keyword evidence="5 9" id="KW-0997">Cell inner membrane</keyword>
<evidence type="ECO:0000256" key="7">
    <source>
        <dbReference type="ARBA" id="ARBA00022989"/>
    </source>
</evidence>
<proteinExistence type="inferred from homology"/>
<feature type="transmembrane region" description="Helical" evidence="9">
    <location>
        <begin position="27"/>
        <end position="46"/>
    </location>
</feature>